<proteinExistence type="predicted"/>
<dbReference type="HOGENOM" id="CLU_955395_0_0_4"/>
<dbReference type="EnsemblBacteria" id="ABA52759">
    <property type="protein sequence ID" value="ABA52759"/>
    <property type="gene ID" value="BURPS1710b_A1354"/>
</dbReference>
<dbReference type="KEGG" id="bpm:BURPS1710b_A1354"/>
<feature type="region of interest" description="Disordered" evidence="1">
    <location>
        <begin position="116"/>
        <end position="177"/>
    </location>
</feature>
<sequence>MRRSRASIARGRQCFASSRRCVSCAGPCGRSPRVGFEGSTRVTPPVAGGSLAGKVSSSALSIRSSERCVRISSLSFIGGEFGARGVGCRWLCWVISILRLGLSPSCARRVPGARAGTRVAASRTAPHVAAAPFAGARAERGGRRPAEPASRPPRNPRGRRDGRNRTCSGCRASPPTRSCARCAAAGRPGGDQMETPKSTVHYESNVCGGSFESVLDRFGNWKREPLVYRPERRMFEGKDSVRRLGDEAFDSPDKARRALIRSCAPRDRFALAAPICDDDHQMWLVMAAFEA</sequence>
<gene>
    <name evidence="2" type="ordered locus">BURPS1710b_A1354</name>
</gene>
<accession>Q3JIU2</accession>
<evidence type="ECO:0000313" key="2">
    <source>
        <dbReference type="EMBL" id="ABA52759.1"/>
    </source>
</evidence>
<reference evidence="2 3" key="1">
    <citation type="submission" date="2005-09" db="EMBL/GenBank/DDBJ databases">
        <authorList>
            <person name="Woods D.E."/>
            <person name="Nierman W.C."/>
        </authorList>
    </citation>
    <scope>NUCLEOTIDE SEQUENCE [LARGE SCALE GENOMIC DNA]</scope>
    <source>
        <strain evidence="2 3">1710b</strain>
    </source>
</reference>
<dbReference type="EMBL" id="CP000125">
    <property type="protein sequence ID" value="ABA52759.1"/>
    <property type="molecule type" value="Genomic_DNA"/>
</dbReference>
<feature type="compositionally biased region" description="Basic and acidic residues" evidence="1">
    <location>
        <begin position="137"/>
        <end position="146"/>
    </location>
</feature>
<dbReference type="AlphaFoldDB" id="Q3JIU2"/>
<evidence type="ECO:0000256" key="1">
    <source>
        <dbReference type="SAM" id="MobiDB-lite"/>
    </source>
</evidence>
<dbReference type="Proteomes" id="UP000002700">
    <property type="component" value="Chromosome II"/>
</dbReference>
<organism evidence="2 3">
    <name type="scientific">Burkholderia pseudomallei (strain 1710b)</name>
    <dbReference type="NCBI Taxonomy" id="320372"/>
    <lineage>
        <taxon>Bacteria</taxon>
        <taxon>Pseudomonadati</taxon>
        <taxon>Pseudomonadota</taxon>
        <taxon>Betaproteobacteria</taxon>
        <taxon>Burkholderiales</taxon>
        <taxon>Burkholderiaceae</taxon>
        <taxon>Burkholderia</taxon>
        <taxon>pseudomallei group</taxon>
    </lineage>
</organism>
<name>Q3JIU2_BURP1</name>
<protein>
    <submittedName>
        <fullName evidence="2">Uncharacterized protein</fullName>
    </submittedName>
</protein>
<evidence type="ECO:0000313" key="3">
    <source>
        <dbReference type="Proteomes" id="UP000002700"/>
    </source>
</evidence>